<evidence type="ECO:0000256" key="18">
    <source>
        <dbReference type="PROSITE-ProRule" id="PRU10141"/>
    </source>
</evidence>
<keyword evidence="8 18" id="KW-0547">Nucleotide-binding</keyword>
<evidence type="ECO:0000256" key="4">
    <source>
        <dbReference type="ARBA" id="ARBA00022679"/>
    </source>
</evidence>
<dbReference type="InterPro" id="IPR017441">
    <property type="entry name" value="Protein_kinase_ATP_BS"/>
</dbReference>
<feature type="transmembrane region" description="Helical" evidence="19">
    <location>
        <begin position="281"/>
        <end position="304"/>
    </location>
</feature>
<keyword evidence="6" id="KW-0732">Signal</keyword>
<comment type="subcellular location">
    <subcellularLocation>
        <location evidence="1">Membrane</location>
        <topology evidence="1">Single-pass membrane protein</topology>
    </subcellularLocation>
</comment>
<evidence type="ECO:0000256" key="3">
    <source>
        <dbReference type="ARBA" id="ARBA00022527"/>
    </source>
</evidence>
<dbReference type="PANTHER" id="PTHR27002:SF1050">
    <property type="entry name" value="CYSTEINE-RICH RECEPTOR-LIKE PROTEIN KINASE 5"/>
    <property type="match status" value="1"/>
</dbReference>
<keyword evidence="7" id="KW-0677">Repeat</keyword>
<evidence type="ECO:0000256" key="10">
    <source>
        <dbReference type="ARBA" id="ARBA00022840"/>
    </source>
</evidence>
<dbReference type="GO" id="GO:0005886">
    <property type="term" value="C:plasma membrane"/>
    <property type="evidence" value="ECO:0007669"/>
    <property type="project" value="TreeGrafter"/>
</dbReference>
<dbReference type="PROSITE" id="PS51473">
    <property type="entry name" value="GNK2"/>
    <property type="match status" value="2"/>
</dbReference>
<reference evidence="22 23" key="1">
    <citation type="journal article" date="2023" name="G3 (Bethesda)">
        <title>A chromosome-length genome assembly and annotation of blackberry (Rubus argutus, cv. 'Hillquist').</title>
        <authorList>
            <person name="Bruna T."/>
            <person name="Aryal R."/>
            <person name="Dudchenko O."/>
            <person name="Sargent D.J."/>
            <person name="Mead D."/>
            <person name="Buti M."/>
            <person name="Cavallini A."/>
            <person name="Hytonen T."/>
            <person name="Andres J."/>
            <person name="Pham M."/>
            <person name="Weisz D."/>
            <person name="Mascagni F."/>
            <person name="Usai G."/>
            <person name="Natali L."/>
            <person name="Bassil N."/>
            <person name="Fernandez G.E."/>
            <person name="Lomsadze A."/>
            <person name="Armour M."/>
            <person name="Olukolu B."/>
            <person name="Poorten T."/>
            <person name="Britton C."/>
            <person name="Davik J."/>
            <person name="Ashrafi H."/>
            <person name="Aiden E.L."/>
            <person name="Borodovsky M."/>
            <person name="Worthington M."/>
        </authorList>
    </citation>
    <scope>NUCLEOTIDE SEQUENCE [LARGE SCALE GENOMIC DNA]</scope>
    <source>
        <strain evidence="22">PI 553951</strain>
    </source>
</reference>
<dbReference type="PROSITE" id="PS50011">
    <property type="entry name" value="PROTEIN_KINASE_DOM"/>
    <property type="match status" value="1"/>
</dbReference>
<accession>A0AAW1VRM3</accession>
<dbReference type="InterPro" id="IPR002902">
    <property type="entry name" value="GNK2"/>
</dbReference>
<feature type="domain" description="Protein kinase" evidence="20">
    <location>
        <begin position="343"/>
        <end position="629"/>
    </location>
</feature>
<dbReference type="FunFam" id="3.30.430.20:FF:000012">
    <property type="entry name" value="Cysteine-rich receptor-like protein kinase 25"/>
    <property type="match status" value="1"/>
</dbReference>
<dbReference type="PROSITE" id="PS00107">
    <property type="entry name" value="PROTEIN_KINASE_ATP"/>
    <property type="match status" value="1"/>
</dbReference>
<proteinExistence type="predicted"/>
<dbReference type="FunFam" id="3.30.200.20:FF:000142">
    <property type="entry name" value="Cysteine-rich receptor-like protein kinase 10"/>
    <property type="match status" value="1"/>
</dbReference>
<dbReference type="SUPFAM" id="SSF56112">
    <property type="entry name" value="Protein kinase-like (PK-like)"/>
    <property type="match status" value="1"/>
</dbReference>
<evidence type="ECO:0000259" key="21">
    <source>
        <dbReference type="PROSITE" id="PS51473"/>
    </source>
</evidence>
<dbReference type="FunFam" id="3.30.430.20:FF:000013">
    <property type="entry name" value="Cysteine-rich RLK (RECEPTOR-like protein kinase) 23"/>
    <property type="match status" value="1"/>
</dbReference>
<dbReference type="FunFam" id="1.10.510.10:FF:000060">
    <property type="entry name" value="G-type lectin S-receptor-like serine/threonine-protein kinase"/>
    <property type="match status" value="1"/>
</dbReference>
<keyword evidence="10 18" id="KW-0067">ATP-binding</keyword>
<evidence type="ECO:0000256" key="15">
    <source>
        <dbReference type="ARBA" id="ARBA00023180"/>
    </source>
</evidence>
<keyword evidence="11 19" id="KW-1133">Transmembrane helix</keyword>
<comment type="catalytic activity">
    <reaction evidence="17">
        <text>L-seryl-[protein] + ATP = O-phospho-L-seryl-[protein] + ADP + H(+)</text>
        <dbReference type="Rhea" id="RHEA:17989"/>
        <dbReference type="Rhea" id="RHEA-COMP:9863"/>
        <dbReference type="Rhea" id="RHEA-COMP:11604"/>
        <dbReference type="ChEBI" id="CHEBI:15378"/>
        <dbReference type="ChEBI" id="CHEBI:29999"/>
        <dbReference type="ChEBI" id="CHEBI:30616"/>
        <dbReference type="ChEBI" id="CHEBI:83421"/>
        <dbReference type="ChEBI" id="CHEBI:456216"/>
        <dbReference type="EC" id="2.7.11.1"/>
    </reaction>
</comment>
<comment type="catalytic activity">
    <reaction evidence="16">
        <text>L-threonyl-[protein] + ATP = O-phospho-L-threonyl-[protein] + ADP + H(+)</text>
        <dbReference type="Rhea" id="RHEA:46608"/>
        <dbReference type="Rhea" id="RHEA-COMP:11060"/>
        <dbReference type="Rhea" id="RHEA-COMP:11605"/>
        <dbReference type="ChEBI" id="CHEBI:15378"/>
        <dbReference type="ChEBI" id="CHEBI:30013"/>
        <dbReference type="ChEBI" id="CHEBI:30616"/>
        <dbReference type="ChEBI" id="CHEBI:61977"/>
        <dbReference type="ChEBI" id="CHEBI:456216"/>
        <dbReference type="EC" id="2.7.11.1"/>
    </reaction>
</comment>
<keyword evidence="23" id="KW-1185">Reference proteome</keyword>
<dbReference type="CDD" id="cd23509">
    <property type="entry name" value="Gnk2-like"/>
    <property type="match status" value="2"/>
</dbReference>
<evidence type="ECO:0000256" key="8">
    <source>
        <dbReference type="ARBA" id="ARBA00022741"/>
    </source>
</evidence>
<dbReference type="Gene3D" id="3.30.200.20">
    <property type="entry name" value="Phosphorylase Kinase, domain 1"/>
    <property type="match status" value="1"/>
</dbReference>
<evidence type="ECO:0000256" key="5">
    <source>
        <dbReference type="ARBA" id="ARBA00022692"/>
    </source>
</evidence>
<evidence type="ECO:0000256" key="16">
    <source>
        <dbReference type="ARBA" id="ARBA00047899"/>
    </source>
</evidence>
<dbReference type="Proteomes" id="UP001457282">
    <property type="component" value="Unassembled WGS sequence"/>
</dbReference>
<dbReference type="InterPro" id="IPR008271">
    <property type="entry name" value="Ser/Thr_kinase_AS"/>
</dbReference>
<evidence type="ECO:0000256" key="17">
    <source>
        <dbReference type="ARBA" id="ARBA00048679"/>
    </source>
</evidence>
<organism evidence="22 23">
    <name type="scientific">Rubus argutus</name>
    <name type="common">Southern blackberry</name>
    <dbReference type="NCBI Taxonomy" id="59490"/>
    <lineage>
        <taxon>Eukaryota</taxon>
        <taxon>Viridiplantae</taxon>
        <taxon>Streptophyta</taxon>
        <taxon>Embryophyta</taxon>
        <taxon>Tracheophyta</taxon>
        <taxon>Spermatophyta</taxon>
        <taxon>Magnoliopsida</taxon>
        <taxon>eudicotyledons</taxon>
        <taxon>Gunneridae</taxon>
        <taxon>Pentapetalae</taxon>
        <taxon>rosids</taxon>
        <taxon>fabids</taxon>
        <taxon>Rosales</taxon>
        <taxon>Rosaceae</taxon>
        <taxon>Rosoideae</taxon>
        <taxon>Rosoideae incertae sedis</taxon>
        <taxon>Rubus</taxon>
    </lineage>
</organism>
<protein>
    <recommendedName>
        <fullName evidence="2">non-specific serine/threonine protein kinase</fullName>
        <ecNumber evidence="2">2.7.11.1</ecNumber>
    </recommendedName>
</protein>
<evidence type="ECO:0000256" key="6">
    <source>
        <dbReference type="ARBA" id="ARBA00022729"/>
    </source>
</evidence>
<evidence type="ECO:0000256" key="13">
    <source>
        <dbReference type="ARBA" id="ARBA00023157"/>
    </source>
</evidence>
<dbReference type="InterPro" id="IPR000719">
    <property type="entry name" value="Prot_kinase_dom"/>
</dbReference>
<dbReference type="EMBL" id="JBEDUW010000145">
    <property type="protein sequence ID" value="KAK9905358.1"/>
    <property type="molecule type" value="Genomic_DNA"/>
</dbReference>
<sequence length="629" mass="69581">MAQVVIHVLLSVTVTVTVTVITLLGLPSTTEADYLYHICPNSTVFTPNSTFQSNLNHLFSDLSSNATRDTGFYNATTGRTPTDSVYGLFLCRGDVTVAACKSCVTTATLEVVTHCPIEKQVVIWYDDCMLRYSNQSFFSTAAESPAVFMWNTGIVTTEQNRFNQVLEASMTEVATETTNGSDKFATKEAKFTGLIRLYSLGQCTQDLSSFDCNTCLREAIAQLRSCCGGKLGGRVLYPSCNVRYEVYPFYHQNLMSATAPAPALAPPPAPPIKGKSQLPSLVIACIVASVVLSVLAVVVARCFFGKSRLVRAKRQKNKAENDMTTVESLQFDLGTIEAATKKFSDDNKLGEGGFGQVFKGTLDNGQEIAVKRLSKSSGQGVREFKNEVLLVVKLQHRNLIRLLGFCLEGEETILVYEYVPNKSLDYFLFEAEKREQLDWSTRCTIIGGIARGILYLHEDSRLRVIHRDLKASNVLLDANMNPKISDFGMARMFGVDDQTQGNTRRIVGTYGYMAPEYAMKGLYSVKSDVFSFGILLLETLTGRKNFLGFHHPTTSPPTLLIYAWQLWNEGKVLELMDPLLKDSCSPDEFSRYIQIGLLCGRSTNDHGNTLSALIIYSVNGLTISDDDPY</sequence>
<gene>
    <name evidence="22" type="ORF">M0R45_000260</name>
</gene>
<evidence type="ECO:0000256" key="14">
    <source>
        <dbReference type="ARBA" id="ARBA00023170"/>
    </source>
</evidence>
<evidence type="ECO:0000259" key="20">
    <source>
        <dbReference type="PROSITE" id="PS50011"/>
    </source>
</evidence>
<dbReference type="EC" id="2.7.11.1" evidence="2"/>
<evidence type="ECO:0000256" key="2">
    <source>
        <dbReference type="ARBA" id="ARBA00012513"/>
    </source>
</evidence>
<keyword evidence="14" id="KW-0675">Receptor</keyword>
<dbReference type="PROSITE" id="PS00108">
    <property type="entry name" value="PROTEIN_KINASE_ST"/>
    <property type="match status" value="1"/>
</dbReference>
<dbReference type="Pfam" id="PF07714">
    <property type="entry name" value="PK_Tyr_Ser-Thr"/>
    <property type="match status" value="1"/>
</dbReference>
<keyword evidence="15" id="KW-0325">Glycoprotein</keyword>
<dbReference type="SMART" id="SM00220">
    <property type="entry name" value="S_TKc"/>
    <property type="match status" value="1"/>
</dbReference>
<dbReference type="Gene3D" id="3.30.430.20">
    <property type="entry name" value="Gnk2 domain, C-X8-C-X2-C motif"/>
    <property type="match status" value="2"/>
</dbReference>
<keyword evidence="12 19" id="KW-0472">Membrane</keyword>
<evidence type="ECO:0000256" key="7">
    <source>
        <dbReference type="ARBA" id="ARBA00022737"/>
    </source>
</evidence>
<evidence type="ECO:0000256" key="9">
    <source>
        <dbReference type="ARBA" id="ARBA00022777"/>
    </source>
</evidence>
<dbReference type="GO" id="GO:0042742">
    <property type="term" value="P:defense response to bacterium"/>
    <property type="evidence" value="ECO:0007669"/>
    <property type="project" value="TreeGrafter"/>
</dbReference>
<evidence type="ECO:0000256" key="19">
    <source>
        <dbReference type="SAM" id="Phobius"/>
    </source>
</evidence>
<feature type="binding site" evidence="18">
    <location>
        <position position="371"/>
    </location>
    <ligand>
        <name>ATP</name>
        <dbReference type="ChEBI" id="CHEBI:30616"/>
    </ligand>
</feature>
<dbReference type="AlphaFoldDB" id="A0AAW1VRM3"/>
<keyword evidence="5 19" id="KW-0812">Transmembrane</keyword>
<dbReference type="Pfam" id="PF01657">
    <property type="entry name" value="Stress-antifung"/>
    <property type="match status" value="2"/>
</dbReference>
<dbReference type="InterPro" id="IPR038408">
    <property type="entry name" value="GNK2_sf"/>
</dbReference>
<evidence type="ECO:0000256" key="11">
    <source>
        <dbReference type="ARBA" id="ARBA00022989"/>
    </source>
</evidence>
<feature type="domain" description="Gnk2-homologous" evidence="21">
    <location>
        <begin position="33"/>
        <end position="137"/>
    </location>
</feature>
<feature type="domain" description="Gnk2-homologous" evidence="21">
    <location>
        <begin position="143"/>
        <end position="249"/>
    </location>
</feature>
<evidence type="ECO:0000256" key="1">
    <source>
        <dbReference type="ARBA" id="ARBA00004167"/>
    </source>
</evidence>
<evidence type="ECO:0000256" key="12">
    <source>
        <dbReference type="ARBA" id="ARBA00023136"/>
    </source>
</evidence>
<evidence type="ECO:0000313" key="23">
    <source>
        <dbReference type="Proteomes" id="UP001457282"/>
    </source>
</evidence>
<keyword evidence="13" id="KW-1015">Disulfide bond</keyword>
<dbReference type="InterPro" id="IPR011009">
    <property type="entry name" value="Kinase-like_dom_sf"/>
</dbReference>
<comment type="caution">
    <text evidence="22">The sequence shown here is derived from an EMBL/GenBank/DDBJ whole genome shotgun (WGS) entry which is preliminary data.</text>
</comment>
<keyword evidence="3" id="KW-0723">Serine/threonine-protein kinase</keyword>
<keyword evidence="4" id="KW-0808">Transferase</keyword>
<dbReference type="InterPro" id="IPR001245">
    <property type="entry name" value="Ser-Thr/Tyr_kinase_cat_dom"/>
</dbReference>
<dbReference type="Gene3D" id="1.10.510.10">
    <property type="entry name" value="Transferase(Phosphotransferase) domain 1"/>
    <property type="match status" value="1"/>
</dbReference>
<keyword evidence="9" id="KW-0418">Kinase</keyword>
<dbReference type="GO" id="GO:0004674">
    <property type="term" value="F:protein serine/threonine kinase activity"/>
    <property type="evidence" value="ECO:0007669"/>
    <property type="project" value="UniProtKB-KW"/>
</dbReference>
<name>A0AAW1VRM3_RUBAR</name>
<dbReference type="PANTHER" id="PTHR27002">
    <property type="entry name" value="RECEPTOR-LIKE SERINE/THREONINE-PROTEIN KINASE SD1-8"/>
    <property type="match status" value="1"/>
</dbReference>
<dbReference type="GO" id="GO:0005524">
    <property type="term" value="F:ATP binding"/>
    <property type="evidence" value="ECO:0007669"/>
    <property type="project" value="UniProtKB-UniRule"/>
</dbReference>
<evidence type="ECO:0000313" key="22">
    <source>
        <dbReference type="EMBL" id="KAK9905358.1"/>
    </source>
</evidence>